<dbReference type="AlphaFoldDB" id="A0A9Q1BWX7"/>
<gene>
    <name evidence="3" type="ORF">HOLleu_20827</name>
</gene>
<dbReference type="SUPFAM" id="SSF57756">
    <property type="entry name" value="Retrovirus zinc finger-like domains"/>
    <property type="match status" value="1"/>
</dbReference>
<sequence>MVLKGLPAEFKPFSTVITQKDKSLTFSECKVALRSFEETEKCSHGMESSSSENSVMKVQYRSDVADRSHKPNHPKSKDTQAGSGAFSGTCFKCGKRGHRAADCHSKKRWCEICKNHTHDTKWCRKRDSVKSVDGNNAGISKDEHSYLFKVGVSTGDLKMTHEVKGLLVDCGATTHVVNDQSKFIRFDDDFNPADHYIELVDGSRTNNVAMGKGDASITLVDSKWKYPESNF</sequence>
<proteinExistence type="predicted"/>
<comment type="caution">
    <text evidence="3">The sequence shown here is derived from an EMBL/GenBank/DDBJ whole genome shotgun (WGS) entry which is preliminary data.</text>
</comment>
<dbReference type="OrthoDB" id="6287527at2759"/>
<evidence type="ECO:0000313" key="3">
    <source>
        <dbReference type="EMBL" id="KAJ8034119.1"/>
    </source>
</evidence>
<evidence type="ECO:0000259" key="2">
    <source>
        <dbReference type="PROSITE" id="PS50158"/>
    </source>
</evidence>
<dbReference type="GO" id="GO:0003676">
    <property type="term" value="F:nucleic acid binding"/>
    <property type="evidence" value="ECO:0007669"/>
    <property type="project" value="InterPro"/>
</dbReference>
<dbReference type="Gene3D" id="4.10.60.10">
    <property type="entry name" value="Zinc finger, CCHC-type"/>
    <property type="match status" value="1"/>
</dbReference>
<dbReference type="GO" id="GO:0008270">
    <property type="term" value="F:zinc ion binding"/>
    <property type="evidence" value="ECO:0007669"/>
    <property type="project" value="UniProtKB-KW"/>
</dbReference>
<reference evidence="3" key="1">
    <citation type="submission" date="2021-10" db="EMBL/GenBank/DDBJ databases">
        <title>Tropical sea cucumber genome reveals ecological adaptation and Cuvierian tubules defense mechanism.</title>
        <authorList>
            <person name="Chen T."/>
        </authorList>
    </citation>
    <scope>NUCLEOTIDE SEQUENCE</scope>
    <source>
        <strain evidence="3">Nanhai2018</strain>
        <tissue evidence="3">Muscle</tissue>
    </source>
</reference>
<keyword evidence="1" id="KW-0862">Zinc</keyword>
<organism evidence="3 4">
    <name type="scientific">Holothuria leucospilota</name>
    <name type="common">Black long sea cucumber</name>
    <name type="synonym">Mertensiothuria leucospilota</name>
    <dbReference type="NCBI Taxonomy" id="206669"/>
    <lineage>
        <taxon>Eukaryota</taxon>
        <taxon>Metazoa</taxon>
        <taxon>Echinodermata</taxon>
        <taxon>Eleutherozoa</taxon>
        <taxon>Echinozoa</taxon>
        <taxon>Holothuroidea</taxon>
        <taxon>Aspidochirotacea</taxon>
        <taxon>Aspidochirotida</taxon>
        <taxon>Holothuriidae</taxon>
        <taxon>Holothuria</taxon>
    </lineage>
</organism>
<evidence type="ECO:0000256" key="1">
    <source>
        <dbReference type="PROSITE-ProRule" id="PRU00047"/>
    </source>
</evidence>
<name>A0A9Q1BWX7_HOLLE</name>
<protein>
    <recommendedName>
        <fullName evidence="2">CCHC-type domain-containing protein</fullName>
    </recommendedName>
</protein>
<keyword evidence="1" id="KW-0479">Metal-binding</keyword>
<dbReference type="InterPro" id="IPR036875">
    <property type="entry name" value="Znf_CCHC_sf"/>
</dbReference>
<dbReference type="Pfam" id="PF00098">
    <property type="entry name" value="zf-CCHC"/>
    <property type="match status" value="1"/>
</dbReference>
<keyword evidence="4" id="KW-1185">Reference proteome</keyword>
<dbReference type="Proteomes" id="UP001152320">
    <property type="component" value="Chromosome 10"/>
</dbReference>
<dbReference type="SMART" id="SM00343">
    <property type="entry name" value="ZnF_C2HC"/>
    <property type="match status" value="1"/>
</dbReference>
<evidence type="ECO:0000313" key="4">
    <source>
        <dbReference type="Proteomes" id="UP001152320"/>
    </source>
</evidence>
<dbReference type="InterPro" id="IPR001878">
    <property type="entry name" value="Znf_CCHC"/>
</dbReference>
<accession>A0A9Q1BWX7</accession>
<feature type="domain" description="CCHC-type" evidence="2">
    <location>
        <begin position="90"/>
        <end position="103"/>
    </location>
</feature>
<dbReference type="PROSITE" id="PS50158">
    <property type="entry name" value="ZF_CCHC"/>
    <property type="match status" value="1"/>
</dbReference>
<dbReference type="EMBL" id="JAIZAY010000010">
    <property type="protein sequence ID" value="KAJ8034119.1"/>
    <property type="molecule type" value="Genomic_DNA"/>
</dbReference>
<keyword evidence="1" id="KW-0863">Zinc-finger</keyword>